<name>A0ABP2BE66_9HYPH</name>
<dbReference type="Proteomes" id="UP000191812">
    <property type="component" value="Unassembled WGS sequence"/>
</dbReference>
<protein>
    <recommendedName>
        <fullName evidence="3">DUF2946 domain-containing protein</fullName>
    </recommendedName>
</protein>
<sequence>MPRSDDCSGSEPGAAANFPFEIGEKERYRQSMDANRKRRLTGMEKMLRIFCATLMLSLGFAHKPVLAAASQVVLDESYRLPDGTFAEICLGHGGGVNASHAKDGPTHSSDAILFCEACLLASSILLPVPDADGWLRTEFAWLDNRLSAEWSFRSVLTILKQAARGPPLLSV</sequence>
<keyword evidence="2" id="KW-1185">Reference proteome</keyword>
<evidence type="ECO:0008006" key="3">
    <source>
        <dbReference type="Google" id="ProtNLM"/>
    </source>
</evidence>
<proteinExistence type="predicted"/>
<gene>
    <name evidence="1" type="ORF">AGR13a_Cc170228</name>
</gene>
<comment type="caution">
    <text evidence="1">The sequence shown here is derived from an EMBL/GenBank/DDBJ whole genome shotgun (WGS) entry which is preliminary data.</text>
</comment>
<accession>A0ABP2BE66</accession>
<dbReference type="EMBL" id="FBWH01000009">
    <property type="protein sequence ID" value="CUX13456.1"/>
    <property type="molecule type" value="Genomic_DNA"/>
</dbReference>
<organism evidence="1 2">
    <name type="scientific">Agrobacterium genomosp. 13 str. CFBP 6927</name>
    <dbReference type="NCBI Taxonomy" id="1183428"/>
    <lineage>
        <taxon>Bacteria</taxon>
        <taxon>Pseudomonadati</taxon>
        <taxon>Pseudomonadota</taxon>
        <taxon>Alphaproteobacteria</taxon>
        <taxon>Hyphomicrobiales</taxon>
        <taxon>Rhizobiaceae</taxon>
        <taxon>Rhizobium/Agrobacterium group</taxon>
        <taxon>Agrobacterium</taxon>
        <taxon>Agrobacterium tumefaciens complex</taxon>
    </lineage>
</organism>
<evidence type="ECO:0000313" key="2">
    <source>
        <dbReference type="Proteomes" id="UP000191812"/>
    </source>
</evidence>
<evidence type="ECO:0000313" key="1">
    <source>
        <dbReference type="EMBL" id="CUX13456.1"/>
    </source>
</evidence>
<reference evidence="1 2" key="1">
    <citation type="submission" date="2016-01" db="EMBL/GenBank/DDBJ databases">
        <authorList>
            <person name="Regsiter A."/>
            <person name="william w."/>
        </authorList>
    </citation>
    <scope>NUCLEOTIDE SEQUENCE [LARGE SCALE GENOMIC DNA]</scope>
    <source>
        <strain evidence="1 2">CFBP 6927</strain>
    </source>
</reference>